<accession>A0A9K3DAW1</accession>
<evidence type="ECO:0000313" key="1">
    <source>
        <dbReference type="EMBL" id="GIQ90574.1"/>
    </source>
</evidence>
<comment type="caution">
    <text evidence="1">The sequence shown here is derived from an EMBL/GenBank/DDBJ whole genome shotgun (WGS) entry which is preliminary data.</text>
</comment>
<dbReference type="EMBL" id="BDIP01006351">
    <property type="protein sequence ID" value="GIQ90574.1"/>
    <property type="molecule type" value="Genomic_DNA"/>
</dbReference>
<gene>
    <name evidence="1" type="ORF">KIPB_013415</name>
</gene>
<proteinExistence type="predicted"/>
<reference evidence="1 2" key="1">
    <citation type="journal article" date="2018" name="PLoS ONE">
        <title>The draft genome of Kipferlia bialata reveals reductive genome evolution in fornicate parasites.</title>
        <authorList>
            <person name="Tanifuji G."/>
            <person name="Takabayashi S."/>
            <person name="Kume K."/>
            <person name="Takagi M."/>
            <person name="Nakayama T."/>
            <person name="Kamikawa R."/>
            <person name="Inagaki Y."/>
            <person name="Hashimoto T."/>
        </authorList>
    </citation>
    <scope>NUCLEOTIDE SEQUENCE [LARGE SCALE GENOMIC DNA]</scope>
    <source>
        <strain evidence="1">NY0173</strain>
    </source>
</reference>
<evidence type="ECO:0000313" key="2">
    <source>
        <dbReference type="Proteomes" id="UP000265618"/>
    </source>
</evidence>
<organism evidence="1 2">
    <name type="scientific">Kipferlia bialata</name>
    <dbReference type="NCBI Taxonomy" id="797122"/>
    <lineage>
        <taxon>Eukaryota</taxon>
        <taxon>Metamonada</taxon>
        <taxon>Carpediemonas-like organisms</taxon>
        <taxon>Kipferlia</taxon>
    </lineage>
</organism>
<protein>
    <submittedName>
        <fullName evidence="1">Uncharacterized protein</fullName>
    </submittedName>
</protein>
<feature type="non-terminal residue" evidence="1">
    <location>
        <position position="1"/>
    </location>
</feature>
<feature type="non-terminal residue" evidence="1">
    <location>
        <position position="332"/>
    </location>
</feature>
<sequence>AFSMMDMPSVGDVYVQVYSADGNDPMDVTILVTSIEILNDGDGYPMVVPSQWANQYIMFDQDDHYDSSLSFYTDAGSKVDAVVCFGFPPMLEDDTGDCITYTIEGADTDDMFINYESNMFVAGDIFVGFYQNDVEEGVTFGVTMHQNERLDLDVVSSFNVQADDAKFFDLKYPAIDEYTDLYFSATGDAAAHVCVSFTKDHPIDGGVSNCDMTFDTPGLGHINLPQTGNQWSYLYMSFLWTGEPGDPAIVSVLPSLVIREAADQEIVFGVDFVGEEQYFKYILSAAATNEFYTLTMQPDLHGFTQTPTWFYDIAAEAYVSTTDDNPLVNKRT</sequence>
<keyword evidence="2" id="KW-1185">Reference proteome</keyword>
<dbReference type="AlphaFoldDB" id="A0A9K3DAW1"/>
<name>A0A9K3DAW1_9EUKA</name>
<dbReference type="Proteomes" id="UP000265618">
    <property type="component" value="Unassembled WGS sequence"/>
</dbReference>